<keyword evidence="3" id="KW-0804">Transcription</keyword>
<dbReference type="InterPro" id="IPR036390">
    <property type="entry name" value="WH_DNA-bd_sf"/>
</dbReference>
<dbReference type="InterPro" id="IPR036388">
    <property type="entry name" value="WH-like_DNA-bd_sf"/>
</dbReference>
<dbReference type="RefSeq" id="WP_390228275.1">
    <property type="nucleotide sequence ID" value="NZ_JBHSCN010000005.1"/>
</dbReference>
<evidence type="ECO:0000259" key="5">
    <source>
        <dbReference type="PROSITE" id="PS51078"/>
    </source>
</evidence>
<organism evidence="6 7">
    <name type="scientific">Gryllotalpicola reticulitermitis</name>
    <dbReference type="NCBI Taxonomy" id="1184153"/>
    <lineage>
        <taxon>Bacteria</taxon>
        <taxon>Bacillati</taxon>
        <taxon>Actinomycetota</taxon>
        <taxon>Actinomycetes</taxon>
        <taxon>Micrococcales</taxon>
        <taxon>Microbacteriaceae</taxon>
        <taxon>Gryllotalpicola</taxon>
    </lineage>
</organism>
<evidence type="ECO:0000256" key="1">
    <source>
        <dbReference type="ARBA" id="ARBA00023015"/>
    </source>
</evidence>
<keyword evidence="7" id="KW-1185">Reference proteome</keyword>
<dbReference type="InterPro" id="IPR029016">
    <property type="entry name" value="GAF-like_dom_sf"/>
</dbReference>
<dbReference type="InterPro" id="IPR050707">
    <property type="entry name" value="HTH_MetabolicPath_Reg"/>
</dbReference>
<evidence type="ECO:0000256" key="3">
    <source>
        <dbReference type="ARBA" id="ARBA00023163"/>
    </source>
</evidence>
<dbReference type="SMART" id="SM00346">
    <property type="entry name" value="HTH_ICLR"/>
    <property type="match status" value="1"/>
</dbReference>
<keyword evidence="2" id="KW-0238">DNA-binding</keyword>
<evidence type="ECO:0000259" key="4">
    <source>
        <dbReference type="PROSITE" id="PS51077"/>
    </source>
</evidence>
<feature type="domain" description="IclR-ED" evidence="5">
    <location>
        <begin position="79"/>
        <end position="262"/>
    </location>
</feature>
<evidence type="ECO:0000313" key="7">
    <source>
        <dbReference type="Proteomes" id="UP001595900"/>
    </source>
</evidence>
<dbReference type="Pfam" id="PF09339">
    <property type="entry name" value="HTH_IclR"/>
    <property type="match status" value="1"/>
</dbReference>
<comment type="caution">
    <text evidence="6">The sequence shown here is derived from an EMBL/GenBank/DDBJ whole genome shotgun (WGS) entry which is preliminary data.</text>
</comment>
<reference evidence="7" key="1">
    <citation type="journal article" date="2019" name="Int. J. Syst. Evol. Microbiol.">
        <title>The Global Catalogue of Microorganisms (GCM) 10K type strain sequencing project: providing services to taxonomists for standard genome sequencing and annotation.</title>
        <authorList>
            <consortium name="The Broad Institute Genomics Platform"/>
            <consortium name="The Broad Institute Genome Sequencing Center for Infectious Disease"/>
            <person name="Wu L."/>
            <person name="Ma J."/>
        </authorList>
    </citation>
    <scope>NUCLEOTIDE SEQUENCE [LARGE SCALE GENOMIC DNA]</scope>
    <source>
        <strain evidence="7">CGMCC 1.10363</strain>
    </source>
</reference>
<dbReference type="PANTHER" id="PTHR30136:SF35">
    <property type="entry name" value="HTH-TYPE TRANSCRIPTIONAL REGULATOR RV1719"/>
    <property type="match status" value="1"/>
</dbReference>
<dbReference type="InterPro" id="IPR005471">
    <property type="entry name" value="Tscrpt_reg_IclR_N"/>
</dbReference>
<accession>A0ABV8Q7D5</accession>
<evidence type="ECO:0000256" key="2">
    <source>
        <dbReference type="ARBA" id="ARBA00023125"/>
    </source>
</evidence>
<keyword evidence="1" id="KW-0805">Transcription regulation</keyword>
<dbReference type="PANTHER" id="PTHR30136">
    <property type="entry name" value="HELIX-TURN-HELIX TRANSCRIPTIONAL REGULATOR, ICLR FAMILY"/>
    <property type="match status" value="1"/>
</dbReference>
<gene>
    <name evidence="6" type="ORF">ACFOYW_07740</name>
</gene>
<dbReference type="EMBL" id="JBHSCN010000005">
    <property type="protein sequence ID" value="MFC4243263.1"/>
    <property type="molecule type" value="Genomic_DNA"/>
</dbReference>
<protein>
    <submittedName>
        <fullName evidence="6">IclR family transcriptional regulator</fullName>
    </submittedName>
</protein>
<dbReference type="PROSITE" id="PS51077">
    <property type="entry name" value="HTH_ICLR"/>
    <property type="match status" value="1"/>
</dbReference>
<evidence type="ECO:0000313" key="6">
    <source>
        <dbReference type="EMBL" id="MFC4243263.1"/>
    </source>
</evidence>
<dbReference type="Gene3D" id="1.10.10.10">
    <property type="entry name" value="Winged helix-like DNA-binding domain superfamily/Winged helix DNA-binding domain"/>
    <property type="match status" value="1"/>
</dbReference>
<dbReference type="Proteomes" id="UP001595900">
    <property type="component" value="Unassembled WGS sequence"/>
</dbReference>
<dbReference type="PROSITE" id="PS51078">
    <property type="entry name" value="ICLR_ED"/>
    <property type="match status" value="1"/>
</dbReference>
<dbReference type="SUPFAM" id="SSF55781">
    <property type="entry name" value="GAF domain-like"/>
    <property type="match status" value="1"/>
</dbReference>
<proteinExistence type="predicted"/>
<feature type="domain" description="HTH iclR-type" evidence="4">
    <location>
        <begin position="16"/>
        <end position="78"/>
    </location>
</feature>
<name>A0ABV8Q7D5_9MICO</name>
<dbReference type="Gene3D" id="3.30.450.40">
    <property type="match status" value="1"/>
</dbReference>
<dbReference type="InterPro" id="IPR014757">
    <property type="entry name" value="Tscrpt_reg_IclR_C"/>
</dbReference>
<dbReference type="SUPFAM" id="SSF46785">
    <property type="entry name" value="Winged helix' DNA-binding domain"/>
    <property type="match status" value="1"/>
</dbReference>
<sequence length="278" mass="30836">MADDAEQGQSEERKPRDMVAKALGLLTLVGQRMPGATLSELARTSKYPTSTTYRLLRSLVLEGFVRYDEQTKRYSLGPTLFILSEQAASQMDFHEITTPVLERLSLVTGDAVLLSVLDGDREMQIQSVRGGRTFQFLGHPGLHAPLHCTALGKVLIAFSEPGERERLLKRLPLYKVGPNAITDRRAFRAEIERVREQGWGVADEEHESGVRSIAMPVLSDQDIAIAAVSIVTPQARGPVTDLERLLPALDEATRQLSVLLRSRSFLYRSSSSASIPRR</sequence>
<dbReference type="Pfam" id="PF01614">
    <property type="entry name" value="IclR_C"/>
    <property type="match status" value="1"/>
</dbReference>